<protein>
    <submittedName>
        <fullName evidence="4">Uncharacterized protein LOC108683406</fullName>
    </submittedName>
</protein>
<sequence>MRPPSICRVGPQLCLVLALAAAAASAAHAPTSLWHGQEQIDATQKLSNHEELPLIREQRKLAPQFLSLRDDAGLAIAERFIPIGNFAGKALAALPLRLAFNDELLVAMEINAEIVVNVLQMPSLKTFEAARFPGSGNCFLGAHPYNTQAVTIACAPPASTSGHPALHQVSVRHLIRGPLHDKFKVSSPEPVFRTDFSSAIAWEHDGKHFLLLAGENVTNLTEGEFRSSKQFRAIKNTNVANFEDSIQIYERSDQHIDLVETLPAHSPKEVAHFIINNFHFLAVAEGKPGFPSLVYRYSLDLARYVLLQRLPTPGAAVALKVFTLGEAVAKDTFLAVAFDCLVACQNNHTVIIFKYNNAKFLPFQALSVPSPTGIHVVEASGGVLLALTSRDAALRFYQQDGWRFVPASPGGLRQGLSAISVQAASSPSFSAIKHQPSPCFVVAHTAANDTSRIETTIYRPEFVHRSPFKDLYFALSASANQFMQTADIAASVKALVDKAPKTDQPATFSSHIKFKNSLVIHNMSAVKVSSPPRELPTTAEDFLEKADSLLAKLAGLSLAARRVVSVDTPDDWPRNLRVKSVSVVGRGSVSKLRVNGTVNGFPVPDETSLIPIKATQPIRILSMRFDKIAFQNEVRLKSMNGVPFENYITLRGNHDIAARVTFLDTLKVDHITLAGTLNGHDFSEYLTKNSDQNITGNFHCKVGYINNLNAGNINGVDMRRLLETSVSRHNDFNINGSVFVAKSVYSNKNLKTKTLTGVDLAEFSNDVLLKRSQKPQIISGRFILDGMKAHTVNISRLLNNVSTEDLFINRNGLVHHLEAAHFSELRAKKLQVTGQLNDLKVTNDGSLDVMLLNKNQTVTGAKIFHRLHLSDVFEEEIRPVTASTVAPVTTTTLDPDDVRATALQLRAKLANKQAAVDEVREEIAKFRAQVIPHGYPIVYSNSSTRTYDDDLLTKLNEVNHGIDANGWKNEVTRLIERLKLTVTFFKLHSNVHPSLHNLLHGLAFNLMAQEEKLYKISQDLAREQAILSHRLSTTTAPPLSSEDKRSRELELLRNRARELETELASLKASETRSLNRENGIDINIRIHSSANLLVNGTDSQERIKKLEAEIANVSESIRRLERSLTTRLTGSVGGGSIVHGKVAGQDLGELNRLLESMTPSDVEQKDFFGKHSSRISRVEFQSALFVSNFNGVDLRDLSRKIIPLNSSTLPFNLLLAGDSEVLGDLRAGFINGVPTRDLLTLTRDHTLVDAVVLSGGINSGSSITTTLLNGIDFSKEQQRLAKVNEDQTFELRVSFSRIEAPMVAASSVVVAGVNLADALLRTENATLTGRNTFAAGLVLPNRTVIASLKSPTVNSIDLDYLIRNSVRKSGNSGVQRITGSKFFHSLESRANVGTRGFASLPETRGSSLAYNLTWLAENSLKLAGGGTVIGNLRINGDVTAKKLSVKGLIDGVRVPGYWLRANADQNFTAAALYVNKLNANQVRSSVEGLLHELLDRTVKINAPFVFNDRVEFDEIITRNNLRVKGSVQGLSIPEDLVSTFEPNIVVTGHKFFFSPVKSLLDVTDSVNSVKVNKLCDANNINNVTVLGDVIFHELVTAQKISTGKHDISGDIMADFWRVDDNVTITGDFTFNSLTSPLGTFTEQINSRPLEGLFEPRLSKRCSELDISSNWSFEELTTDDAIIKNIRTEIFQGVPSLELGAVLLKSADQVIYEEHTLESANVTFMSLHGRVNGVETKTFCAVKTQCQVVSPKTFDGSVVASHQIQMPLLDGVVNGISIRNESMNLVRRSSGGHIQGVTTVIGNVTARSISAGSVNGYAIKRKNLFTKSDRQSIASDFFVQSFTSPAIYAPVINTEDGLFSNYSLEDIAKNALRQGLHSPLTVNGQAAFTGRVRFQRADSAFTAPNISTPADLVVLKKDFSDLQEALENRKEDQIGKRFLRWREVKRLDGGWHKVAHLRGLGDGVEYLALLPWRGDAHVLRDAGGELIDDGIRLKGSCIADLQTMVDDSKVHFVMSDACVREDSAAADKGDSSAGWRIDILVYENITLPVLQIEGGIPRAALTWEHENNPCIGLLSTSSPVLPIVCKRGEDYSRLQNLPIQRPIQALAVARNGSTRLITASLGMDPYSGSLDVWALNDSTGKYARQFSLSEAGVISVSAATHASGVLVATVSRNFRGHCKAVSVYRLEDDALKLHQRFPLKSAREALLLDDPELHQVLLFVHTTDGDLFRYAAKHNAKFIREGQLQAGHIVSFSAWRPAPVGPQAPAVHLAVVEKTSMSDRLSGSLVIYKSLLSDNN</sequence>
<dbReference type="KEGG" id="hazt:108683406"/>
<dbReference type="Proteomes" id="UP000694843">
    <property type="component" value="Unplaced"/>
</dbReference>
<dbReference type="GeneID" id="108683406"/>
<evidence type="ECO:0000313" key="3">
    <source>
        <dbReference type="Proteomes" id="UP000694843"/>
    </source>
</evidence>
<feature type="chain" id="PRO_5034892118" evidence="2">
    <location>
        <begin position="27"/>
        <end position="2295"/>
    </location>
</feature>
<evidence type="ECO:0000256" key="2">
    <source>
        <dbReference type="SAM" id="SignalP"/>
    </source>
</evidence>
<feature type="coiled-coil region" evidence="1">
    <location>
        <begin position="902"/>
        <end position="929"/>
    </location>
</feature>
<gene>
    <name evidence="4" type="primary">LOC108683406</name>
</gene>
<dbReference type="RefSeq" id="XP_018028207.1">
    <property type="nucleotide sequence ID" value="XM_018172718.2"/>
</dbReference>
<reference evidence="4" key="1">
    <citation type="submission" date="2025-08" db="UniProtKB">
        <authorList>
            <consortium name="RefSeq"/>
        </authorList>
    </citation>
    <scope>IDENTIFICATION</scope>
    <source>
        <tissue evidence="4">Whole organism</tissue>
    </source>
</reference>
<keyword evidence="3" id="KW-1185">Reference proteome</keyword>
<evidence type="ECO:0000313" key="4">
    <source>
        <dbReference type="RefSeq" id="XP_018028207.1"/>
    </source>
</evidence>
<feature type="coiled-coil region" evidence="1">
    <location>
        <begin position="1042"/>
        <end position="1069"/>
    </location>
</feature>
<feature type="signal peptide" evidence="2">
    <location>
        <begin position="1"/>
        <end position="26"/>
    </location>
</feature>
<evidence type="ECO:0000256" key="1">
    <source>
        <dbReference type="SAM" id="Coils"/>
    </source>
</evidence>
<organism evidence="3 4">
    <name type="scientific">Hyalella azteca</name>
    <name type="common">Amphipod</name>
    <dbReference type="NCBI Taxonomy" id="294128"/>
    <lineage>
        <taxon>Eukaryota</taxon>
        <taxon>Metazoa</taxon>
        <taxon>Ecdysozoa</taxon>
        <taxon>Arthropoda</taxon>
        <taxon>Crustacea</taxon>
        <taxon>Multicrustacea</taxon>
        <taxon>Malacostraca</taxon>
        <taxon>Eumalacostraca</taxon>
        <taxon>Peracarida</taxon>
        <taxon>Amphipoda</taxon>
        <taxon>Senticaudata</taxon>
        <taxon>Talitrida</taxon>
        <taxon>Talitroidea</taxon>
        <taxon>Hyalellidae</taxon>
        <taxon>Hyalella</taxon>
    </lineage>
</organism>
<proteinExistence type="predicted"/>
<keyword evidence="1" id="KW-0175">Coiled coil</keyword>
<dbReference type="OrthoDB" id="188713at2759"/>
<accession>A0A8B7PSP4</accession>
<keyword evidence="2" id="KW-0732">Signal</keyword>
<name>A0A8B7PSP4_HYAAZ</name>